<evidence type="ECO:0000313" key="1">
    <source>
        <dbReference type="EMBL" id="KAF2196547.1"/>
    </source>
</evidence>
<sequence>MSLNPTGLHFRSPSHVSGIKPMSASEFQAPLEELFLGDWYMIRSSNAFWKDKRNIRLSYTQSASYVDDRAFYQTMNSDAVKSMDGKNISVDGAVGIYNWQGKGLLRVVNARWEILCFTSRPSNGDWMLVFMQKSLFTSPSVHLLCRQKGGISETDMKQVEEWLPQVQDEKFQQAVKEIADIRQE</sequence>
<dbReference type="EMBL" id="ML994368">
    <property type="protein sequence ID" value="KAF2196547.1"/>
    <property type="molecule type" value="Genomic_DNA"/>
</dbReference>
<keyword evidence="2" id="KW-1185">Reference proteome</keyword>
<evidence type="ECO:0000313" key="2">
    <source>
        <dbReference type="Proteomes" id="UP000799536"/>
    </source>
</evidence>
<proteinExistence type="predicted"/>
<protein>
    <submittedName>
        <fullName evidence="1">Uncharacterized protein</fullName>
    </submittedName>
</protein>
<gene>
    <name evidence="1" type="ORF">GQ43DRAFT_445009</name>
</gene>
<dbReference type="AlphaFoldDB" id="A0A9P4JBQ5"/>
<dbReference type="Proteomes" id="UP000799536">
    <property type="component" value="Unassembled WGS sequence"/>
</dbReference>
<dbReference type="OrthoDB" id="9975758at2759"/>
<name>A0A9P4JBQ5_9PLEO</name>
<comment type="caution">
    <text evidence="1">The sequence shown here is derived from an EMBL/GenBank/DDBJ whole genome shotgun (WGS) entry which is preliminary data.</text>
</comment>
<organism evidence="1 2">
    <name type="scientific">Delitschia confertaspora ATCC 74209</name>
    <dbReference type="NCBI Taxonomy" id="1513339"/>
    <lineage>
        <taxon>Eukaryota</taxon>
        <taxon>Fungi</taxon>
        <taxon>Dikarya</taxon>
        <taxon>Ascomycota</taxon>
        <taxon>Pezizomycotina</taxon>
        <taxon>Dothideomycetes</taxon>
        <taxon>Pleosporomycetidae</taxon>
        <taxon>Pleosporales</taxon>
        <taxon>Delitschiaceae</taxon>
        <taxon>Delitschia</taxon>
    </lineage>
</organism>
<accession>A0A9P4JBQ5</accession>
<reference evidence="1" key="1">
    <citation type="journal article" date="2020" name="Stud. Mycol.">
        <title>101 Dothideomycetes genomes: a test case for predicting lifestyles and emergence of pathogens.</title>
        <authorList>
            <person name="Haridas S."/>
            <person name="Albert R."/>
            <person name="Binder M."/>
            <person name="Bloem J."/>
            <person name="Labutti K."/>
            <person name="Salamov A."/>
            <person name="Andreopoulos B."/>
            <person name="Baker S."/>
            <person name="Barry K."/>
            <person name="Bills G."/>
            <person name="Bluhm B."/>
            <person name="Cannon C."/>
            <person name="Castanera R."/>
            <person name="Culley D."/>
            <person name="Daum C."/>
            <person name="Ezra D."/>
            <person name="Gonzalez J."/>
            <person name="Henrissat B."/>
            <person name="Kuo A."/>
            <person name="Liang C."/>
            <person name="Lipzen A."/>
            <person name="Lutzoni F."/>
            <person name="Magnuson J."/>
            <person name="Mondo S."/>
            <person name="Nolan M."/>
            <person name="Ohm R."/>
            <person name="Pangilinan J."/>
            <person name="Park H.-J."/>
            <person name="Ramirez L."/>
            <person name="Alfaro M."/>
            <person name="Sun H."/>
            <person name="Tritt A."/>
            <person name="Yoshinaga Y."/>
            <person name="Zwiers L.-H."/>
            <person name="Turgeon B."/>
            <person name="Goodwin S."/>
            <person name="Spatafora J."/>
            <person name="Crous P."/>
            <person name="Grigoriev I."/>
        </authorList>
    </citation>
    <scope>NUCLEOTIDE SEQUENCE</scope>
    <source>
        <strain evidence="1">ATCC 74209</strain>
    </source>
</reference>